<comment type="caution">
    <text evidence="1">The sequence shown here is derived from an EMBL/GenBank/DDBJ whole genome shotgun (WGS) entry which is preliminary data.</text>
</comment>
<name>A0A0F9STQ7_9ZZZZ</name>
<dbReference type="AlphaFoldDB" id="A0A0F9STQ7"/>
<evidence type="ECO:0000313" key="1">
    <source>
        <dbReference type="EMBL" id="KKN72355.1"/>
    </source>
</evidence>
<gene>
    <name evidence="1" type="ORF">LCGC14_0411820</name>
</gene>
<proteinExistence type="predicted"/>
<dbReference type="EMBL" id="LAZR01000364">
    <property type="protein sequence ID" value="KKN72355.1"/>
    <property type="molecule type" value="Genomic_DNA"/>
</dbReference>
<organism evidence="1">
    <name type="scientific">marine sediment metagenome</name>
    <dbReference type="NCBI Taxonomy" id="412755"/>
    <lineage>
        <taxon>unclassified sequences</taxon>
        <taxon>metagenomes</taxon>
        <taxon>ecological metagenomes</taxon>
    </lineage>
</organism>
<reference evidence="1" key="1">
    <citation type="journal article" date="2015" name="Nature">
        <title>Complex archaea that bridge the gap between prokaryotes and eukaryotes.</title>
        <authorList>
            <person name="Spang A."/>
            <person name="Saw J.H."/>
            <person name="Jorgensen S.L."/>
            <person name="Zaremba-Niedzwiedzka K."/>
            <person name="Martijn J."/>
            <person name="Lind A.E."/>
            <person name="van Eijk R."/>
            <person name="Schleper C."/>
            <person name="Guy L."/>
            <person name="Ettema T.J."/>
        </authorList>
    </citation>
    <scope>NUCLEOTIDE SEQUENCE</scope>
</reference>
<sequence length="46" mass="5148">MAKGIHTNTRGGLRPLKDGEQVVYWGGGFHIVKKEAAKQSKKRGRR</sequence>
<protein>
    <submittedName>
        <fullName evidence="1">Uncharacterized protein</fullName>
    </submittedName>
</protein>
<accession>A0A0F9STQ7</accession>